<evidence type="ECO:0000256" key="1">
    <source>
        <dbReference type="SAM" id="Coils"/>
    </source>
</evidence>
<evidence type="ECO:0000313" key="3">
    <source>
        <dbReference type="EMBL" id="GAQ86662.1"/>
    </source>
</evidence>
<organism evidence="3 4">
    <name type="scientific">Klebsormidium nitens</name>
    <name type="common">Green alga</name>
    <name type="synonym">Ulothrix nitens</name>
    <dbReference type="NCBI Taxonomy" id="105231"/>
    <lineage>
        <taxon>Eukaryota</taxon>
        <taxon>Viridiplantae</taxon>
        <taxon>Streptophyta</taxon>
        <taxon>Klebsormidiophyceae</taxon>
        <taxon>Klebsormidiales</taxon>
        <taxon>Klebsormidiaceae</taxon>
        <taxon>Klebsormidium</taxon>
    </lineage>
</organism>
<dbReference type="EMBL" id="DF237252">
    <property type="protein sequence ID" value="GAQ86662.1"/>
    <property type="molecule type" value="Genomic_DNA"/>
</dbReference>
<dbReference type="AlphaFoldDB" id="A0A1Y1I9L9"/>
<feature type="region of interest" description="Disordered" evidence="2">
    <location>
        <begin position="1"/>
        <end position="32"/>
    </location>
</feature>
<proteinExistence type="predicted"/>
<protein>
    <submittedName>
        <fullName evidence="3">Uncharacterized protein</fullName>
    </submittedName>
</protein>
<keyword evidence="4" id="KW-1185">Reference proteome</keyword>
<dbReference type="Proteomes" id="UP000054558">
    <property type="component" value="Unassembled WGS sequence"/>
</dbReference>
<keyword evidence="1" id="KW-0175">Coiled coil</keyword>
<evidence type="ECO:0000256" key="2">
    <source>
        <dbReference type="SAM" id="MobiDB-lite"/>
    </source>
</evidence>
<name>A0A1Y1I9L9_KLENI</name>
<accession>A0A1Y1I9L9</accession>
<evidence type="ECO:0000313" key="4">
    <source>
        <dbReference type="Proteomes" id="UP000054558"/>
    </source>
</evidence>
<reference evidence="3 4" key="1">
    <citation type="journal article" date="2014" name="Nat. Commun.">
        <title>Klebsormidium flaccidum genome reveals primary factors for plant terrestrial adaptation.</title>
        <authorList>
            <person name="Hori K."/>
            <person name="Maruyama F."/>
            <person name="Fujisawa T."/>
            <person name="Togashi T."/>
            <person name="Yamamoto N."/>
            <person name="Seo M."/>
            <person name="Sato S."/>
            <person name="Yamada T."/>
            <person name="Mori H."/>
            <person name="Tajima N."/>
            <person name="Moriyama T."/>
            <person name="Ikeuchi M."/>
            <person name="Watanabe M."/>
            <person name="Wada H."/>
            <person name="Kobayashi K."/>
            <person name="Saito M."/>
            <person name="Masuda T."/>
            <person name="Sasaki-Sekimoto Y."/>
            <person name="Mashiguchi K."/>
            <person name="Awai K."/>
            <person name="Shimojima M."/>
            <person name="Masuda S."/>
            <person name="Iwai M."/>
            <person name="Nobusawa T."/>
            <person name="Narise T."/>
            <person name="Kondo S."/>
            <person name="Saito H."/>
            <person name="Sato R."/>
            <person name="Murakawa M."/>
            <person name="Ihara Y."/>
            <person name="Oshima-Yamada Y."/>
            <person name="Ohtaka K."/>
            <person name="Satoh M."/>
            <person name="Sonobe K."/>
            <person name="Ishii M."/>
            <person name="Ohtani R."/>
            <person name="Kanamori-Sato M."/>
            <person name="Honoki R."/>
            <person name="Miyazaki D."/>
            <person name="Mochizuki H."/>
            <person name="Umetsu J."/>
            <person name="Higashi K."/>
            <person name="Shibata D."/>
            <person name="Kamiya Y."/>
            <person name="Sato N."/>
            <person name="Nakamura Y."/>
            <person name="Tabata S."/>
            <person name="Ida S."/>
            <person name="Kurokawa K."/>
            <person name="Ohta H."/>
        </authorList>
    </citation>
    <scope>NUCLEOTIDE SEQUENCE [LARGE SCALE GENOMIC DNA]</scope>
    <source>
        <strain evidence="3 4">NIES-2285</strain>
    </source>
</reference>
<gene>
    <name evidence="3" type="ORF">KFL_003030050</name>
</gene>
<feature type="coiled-coil region" evidence="1">
    <location>
        <begin position="327"/>
        <end position="397"/>
    </location>
</feature>
<feature type="coiled-coil region" evidence="1">
    <location>
        <begin position="190"/>
        <end position="283"/>
    </location>
</feature>
<feature type="region of interest" description="Disordered" evidence="2">
    <location>
        <begin position="117"/>
        <end position="136"/>
    </location>
</feature>
<sequence length="905" mass="98246">MQHSKGFKPGIRPRSAVPQPVKGIPPPRPAGPKFAFAELPIREHDNSANRAHKSLLKGLENRDKESLAEEIAALRKELLETKEAATRVKQEKQRRERDLHLLGKQLEDLKSQQLLNAQQAEKQKKRGGKGHHDEELNDLHCTLQGAAEEEETAEVDEESAQYIGQLQRLKSVLELFRQQQENGAANSVLVEKLRARVQELEAANLRLEEWTTTMKVTLETAHRECVQAKQEAASLAAKGLAHDQLRAEKALAVETANSERRMRETLEAKVRELSAELERAAAGGAEAKRRAADLELRLHTKDEELTQVKIQRERALGELVGSSSERSKALEARALLAEEQLRAARERSKATEARAAEAETKLEALNVEIAKEKHALLENVRAQEQRLQDQIDAMEKQGLQSAETVLIQQKEALRRDRDAIERLGDGHDDVDGDPITGPPTTRGGSWAEPFERRIAGWVSELHDEVARAARDLSEGCARVARAHAEDVRVQAGRSGRQGALMRAQAGTARRREGDAAALLKRLAIAEAAVGAVIQGGLPEIEGAADESLRILTEMVSGSGSVPEQHGTESDVVRYYSPSGAQEVLHQLLWSAKARVLYDVAEFARDLRSVLLSCSPGVGNGLLTVTRRLATVCTNWELAVALICPRLGPGLDDPVEQDPTAAISYGGFVLDATELEAVASRALGSLEEDCGVVVEAVCAGCARVEEETEGLAQLIAAAAEWLVQLTLTAHALTSAALQEPEREAGLPGYSERNGETDALGEAASEFRIQHFQRIFSLMVADLGKRVAAIAEAANRGDIASSIGAVAHGAVLEMGIAFGSIRLLTVSSLPGGNQLLEEGQETAAPELAPGNEEVFCNPDQELQTVTMFGRPVYPLVLPDYVMLTDQKDDPLSISRGELRSIAGAEAG</sequence>
<feature type="coiled-coil region" evidence="1">
    <location>
        <begin position="57"/>
        <end position="112"/>
    </location>
</feature>
<feature type="region of interest" description="Disordered" evidence="2">
    <location>
        <begin position="423"/>
        <end position="446"/>
    </location>
</feature>